<dbReference type="AlphaFoldDB" id="A0A2N3L4E5"/>
<comment type="caution">
    <text evidence="3">The sequence shown here is derived from an EMBL/GenBank/DDBJ whole genome shotgun (WGS) entry which is preliminary data.</text>
</comment>
<reference evidence="3 4" key="1">
    <citation type="submission" date="2017-09" db="EMBL/GenBank/DDBJ databases">
        <title>Biodiversity and function of Thalassospira species in the particle-attached aromatic-hydrocarbon-degrading consortia from the surface seawater of the China South Sea.</title>
        <authorList>
            <person name="Dong C."/>
            <person name="Lai Q."/>
            <person name="Shao Z."/>
        </authorList>
    </citation>
    <scope>NUCLEOTIDE SEQUENCE [LARGE SCALE GENOMIC DNA]</scope>
    <source>
        <strain evidence="3 4">139Z-12</strain>
    </source>
</reference>
<dbReference type="EMBL" id="NXGX01000005">
    <property type="protein sequence ID" value="PKR57678.1"/>
    <property type="molecule type" value="Genomic_DNA"/>
</dbReference>
<dbReference type="InterPro" id="IPR029044">
    <property type="entry name" value="Nucleotide-diphossugar_trans"/>
</dbReference>
<dbReference type="PANTHER" id="PTHR43777:SF1">
    <property type="entry name" value="MOLYBDENUM COFACTOR CYTIDYLYLTRANSFERASE"/>
    <property type="match status" value="1"/>
</dbReference>
<gene>
    <name evidence="3" type="ORF">COO92_12920</name>
</gene>
<dbReference type="PANTHER" id="PTHR43777">
    <property type="entry name" value="MOLYBDENUM COFACTOR CYTIDYLYLTRANSFERASE"/>
    <property type="match status" value="1"/>
</dbReference>
<name>A0A2N3L4E5_9PROT</name>
<dbReference type="GO" id="GO:0016779">
    <property type="term" value="F:nucleotidyltransferase activity"/>
    <property type="evidence" value="ECO:0007669"/>
    <property type="project" value="UniProtKB-ARBA"/>
</dbReference>
<keyword evidence="4" id="KW-1185">Reference proteome</keyword>
<evidence type="ECO:0000313" key="3">
    <source>
        <dbReference type="EMBL" id="PKR57678.1"/>
    </source>
</evidence>
<dbReference type="RefSeq" id="WP_101302722.1">
    <property type="nucleotide sequence ID" value="NZ_NXGX01000005.1"/>
</dbReference>
<dbReference type="Pfam" id="PF12804">
    <property type="entry name" value="NTP_transf_3"/>
    <property type="match status" value="1"/>
</dbReference>
<dbReference type="Proteomes" id="UP000233332">
    <property type="component" value="Unassembled WGS sequence"/>
</dbReference>
<evidence type="ECO:0000256" key="1">
    <source>
        <dbReference type="ARBA" id="ARBA00022842"/>
    </source>
</evidence>
<sequence length="204" mass="21363">MNTSAKAKPPPHPLAVLLLAAGESARFGGRKQLADINGSPMICHTIEALSTIAGADLFVVLGAFQDDIAPVINAPAHIIKNDSWASGMSSSIAAGMAKIQHHGSYDGVLIALCDQVRLGRADYDKLIAAFDGQNIVATRHDDGFGVPAIFPAHMFKSLAVLNGQAGARKVLNGAHHEVIGVDLPNAADDIDTQDDLIAMRAQNT</sequence>
<proteinExistence type="predicted"/>
<feature type="domain" description="MobA-like NTP transferase" evidence="2">
    <location>
        <begin position="17"/>
        <end position="176"/>
    </location>
</feature>
<keyword evidence="1" id="KW-0460">Magnesium</keyword>
<evidence type="ECO:0000313" key="4">
    <source>
        <dbReference type="Proteomes" id="UP000233332"/>
    </source>
</evidence>
<accession>A0A2N3L4E5</accession>
<protein>
    <recommendedName>
        <fullName evidence="2">MobA-like NTP transferase domain-containing protein</fullName>
    </recommendedName>
</protein>
<organism evidence="3 4">
    <name type="scientific">Thalassospira lohafexi</name>
    <dbReference type="NCBI Taxonomy" id="744227"/>
    <lineage>
        <taxon>Bacteria</taxon>
        <taxon>Pseudomonadati</taxon>
        <taxon>Pseudomonadota</taxon>
        <taxon>Alphaproteobacteria</taxon>
        <taxon>Rhodospirillales</taxon>
        <taxon>Thalassospiraceae</taxon>
        <taxon>Thalassospira</taxon>
    </lineage>
</organism>
<dbReference type="CDD" id="cd04182">
    <property type="entry name" value="GT_2_like_f"/>
    <property type="match status" value="1"/>
</dbReference>
<dbReference type="SUPFAM" id="SSF53448">
    <property type="entry name" value="Nucleotide-diphospho-sugar transferases"/>
    <property type="match status" value="1"/>
</dbReference>
<dbReference type="Gene3D" id="3.90.550.10">
    <property type="entry name" value="Spore Coat Polysaccharide Biosynthesis Protein SpsA, Chain A"/>
    <property type="match status" value="1"/>
</dbReference>
<evidence type="ECO:0000259" key="2">
    <source>
        <dbReference type="Pfam" id="PF12804"/>
    </source>
</evidence>
<dbReference type="InterPro" id="IPR025877">
    <property type="entry name" value="MobA-like_NTP_Trfase"/>
</dbReference>